<dbReference type="AlphaFoldDB" id="A0A1I4JQS6"/>
<dbReference type="PROSITE" id="PS50887">
    <property type="entry name" value="GGDEF"/>
    <property type="match status" value="1"/>
</dbReference>
<evidence type="ECO:0000313" key="4">
    <source>
        <dbReference type="EMBL" id="SFL68466.1"/>
    </source>
</evidence>
<dbReference type="SUPFAM" id="SSF141868">
    <property type="entry name" value="EAL domain-like"/>
    <property type="match status" value="1"/>
</dbReference>
<feature type="transmembrane region" description="Helical" evidence="1">
    <location>
        <begin position="21"/>
        <end position="41"/>
    </location>
</feature>
<dbReference type="STRING" id="29563.SAMN02983006_01774"/>
<dbReference type="InterPro" id="IPR035919">
    <property type="entry name" value="EAL_sf"/>
</dbReference>
<dbReference type="InterPro" id="IPR001633">
    <property type="entry name" value="EAL_dom"/>
</dbReference>
<dbReference type="Pfam" id="PF00563">
    <property type="entry name" value="EAL"/>
    <property type="match status" value="1"/>
</dbReference>
<dbReference type="Gene3D" id="3.30.70.270">
    <property type="match status" value="1"/>
</dbReference>
<dbReference type="Pfam" id="PF00990">
    <property type="entry name" value="GGDEF"/>
    <property type="match status" value="1"/>
</dbReference>
<feature type="transmembrane region" description="Helical" evidence="1">
    <location>
        <begin position="53"/>
        <end position="75"/>
    </location>
</feature>
<proteinExistence type="predicted"/>
<organism evidence="4 5">
    <name type="scientific">Halanaerobium salsuginis</name>
    <dbReference type="NCBI Taxonomy" id="29563"/>
    <lineage>
        <taxon>Bacteria</taxon>
        <taxon>Bacillati</taxon>
        <taxon>Bacillota</taxon>
        <taxon>Clostridia</taxon>
        <taxon>Halanaerobiales</taxon>
        <taxon>Halanaerobiaceae</taxon>
        <taxon>Halanaerobium</taxon>
    </lineage>
</organism>
<dbReference type="NCBIfam" id="TIGR00229">
    <property type="entry name" value="sensory_box"/>
    <property type="match status" value="1"/>
</dbReference>
<dbReference type="SUPFAM" id="SSF55073">
    <property type="entry name" value="Nucleotide cyclase"/>
    <property type="match status" value="1"/>
</dbReference>
<protein>
    <submittedName>
        <fullName evidence="4">PAS domain S-box-containing protein</fullName>
    </submittedName>
</protein>
<dbReference type="OrthoDB" id="9762141at2"/>
<evidence type="ECO:0000313" key="5">
    <source>
        <dbReference type="Proteomes" id="UP000199006"/>
    </source>
</evidence>
<dbReference type="InterPro" id="IPR029787">
    <property type="entry name" value="Nucleotide_cyclase"/>
</dbReference>
<dbReference type="PROSITE" id="PS50883">
    <property type="entry name" value="EAL"/>
    <property type="match status" value="1"/>
</dbReference>
<dbReference type="SUPFAM" id="SSF55785">
    <property type="entry name" value="PYP-like sensor domain (PAS domain)"/>
    <property type="match status" value="1"/>
</dbReference>
<dbReference type="GO" id="GO:0071111">
    <property type="term" value="F:cyclic-guanylate-specific phosphodiesterase activity"/>
    <property type="evidence" value="ECO:0007669"/>
    <property type="project" value="InterPro"/>
</dbReference>
<feature type="domain" description="GGDEF" evidence="3">
    <location>
        <begin position="263"/>
        <end position="394"/>
    </location>
</feature>
<dbReference type="Gene3D" id="3.20.20.450">
    <property type="entry name" value="EAL domain"/>
    <property type="match status" value="1"/>
</dbReference>
<dbReference type="EMBL" id="FOTI01000024">
    <property type="protein sequence ID" value="SFL68466.1"/>
    <property type="molecule type" value="Genomic_DNA"/>
</dbReference>
<evidence type="ECO:0000259" key="2">
    <source>
        <dbReference type="PROSITE" id="PS50883"/>
    </source>
</evidence>
<accession>A0A1I4JQS6</accession>
<dbReference type="Proteomes" id="UP000199006">
    <property type="component" value="Unassembled WGS sequence"/>
</dbReference>
<evidence type="ECO:0000259" key="3">
    <source>
        <dbReference type="PROSITE" id="PS50887"/>
    </source>
</evidence>
<evidence type="ECO:0000256" key="1">
    <source>
        <dbReference type="SAM" id="Phobius"/>
    </source>
</evidence>
<reference evidence="4 5" key="1">
    <citation type="submission" date="2016-10" db="EMBL/GenBank/DDBJ databases">
        <authorList>
            <person name="de Groot N.N."/>
        </authorList>
    </citation>
    <scope>NUCLEOTIDE SEQUENCE [LARGE SCALE GENOMIC DNA]</scope>
    <source>
        <strain evidence="4 5">ATCC 51327</strain>
    </source>
</reference>
<keyword evidence="1" id="KW-0812">Transmembrane</keyword>
<keyword evidence="1" id="KW-1133">Transmembrane helix</keyword>
<gene>
    <name evidence="4" type="ORF">SAMN02983006_01774</name>
</gene>
<dbReference type="RefSeq" id="WP_089861859.1">
    <property type="nucleotide sequence ID" value="NZ_FOTI01000024.1"/>
</dbReference>
<dbReference type="InterPro" id="IPR000014">
    <property type="entry name" value="PAS"/>
</dbReference>
<dbReference type="SMART" id="SM00052">
    <property type="entry name" value="EAL"/>
    <property type="match status" value="1"/>
</dbReference>
<keyword evidence="5" id="KW-1185">Reference proteome</keyword>
<dbReference type="PANTHER" id="PTHR33121:SF71">
    <property type="entry name" value="OXYGEN SENSOR PROTEIN DOSP"/>
    <property type="match status" value="1"/>
</dbReference>
<name>A0A1I4JQS6_9FIRM</name>
<dbReference type="PANTHER" id="PTHR33121">
    <property type="entry name" value="CYCLIC DI-GMP PHOSPHODIESTERASE PDEF"/>
    <property type="match status" value="1"/>
</dbReference>
<dbReference type="CDD" id="cd01948">
    <property type="entry name" value="EAL"/>
    <property type="match status" value="1"/>
</dbReference>
<dbReference type="Gene3D" id="3.30.450.20">
    <property type="entry name" value="PAS domain"/>
    <property type="match status" value="1"/>
</dbReference>
<dbReference type="InterPro" id="IPR050706">
    <property type="entry name" value="Cyclic-di-GMP_PDE-like"/>
</dbReference>
<dbReference type="Pfam" id="PF08447">
    <property type="entry name" value="PAS_3"/>
    <property type="match status" value="1"/>
</dbReference>
<dbReference type="InterPro" id="IPR013655">
    <property type="entry name" value="PAS_fold_3"/>
</dbReference>
<dbReference type="InterPro" id="IPR035965">
    <property type="entry name" value="PAS-like_dom_sf"/>
</dbReference>
<sequence length="655" mass="77631">MDIIFKLKEKIKKNNPDRESLILITKYLALGFFWLIIFKGFCKLILPEEHPFTIFYILSELIFIIISAIFIYLLLKKKLLNKYKFNQEIINDIEEIEQQEEKNSRFNLIEDMVDIGIWEYDLREKKLYLSYWAQNKLNKHYNYINKDPIEMIIDFIHPEDKEQARHKWQDYLTGKTEKYYNTFRIYNNSKYIYLKHSGRFVNDNSGNKTKVIGITNEITREKELENELYHLAYYDDLTALPNEKYFQDKLEKLIKETRQKEHICFAVFYLEISDLDNISNIVCSSHANYTARIIAAELKYDSDLKLLGYYYGDKFLLLYQGINSKEEIAEKANKILAILKNLWEKDKIEYYLNCKIGISLYPLNGGDARTLITRAHHAMHTIEDANTFFHIYNQEMYYKKLNNVRLKNDLRKAVENKELYLVYQPKLDLKQKKIVALEALTRWKHPQIGSISPEFFIPIAENSNLINKIDKWVIKQVISELNKNDILKKYQKTISINLSPYDLKDNSLPIFLEELIEKEKINTNQIDFEITESVLLDSLSNELDNLNKLKELGFLISLDDFGKGYSSLSYLTKLPLDILKIDKSFIKNINFGSNKILIEKIIELSHQLNLKVVAEGVENKKEVEILQKLNCDFVQGYYYYRPMPLEEIARIIDRN</sequence>
<keyword evidence="1" id="KW-0472">Membrane</keyword>
<dbReference type="SMART" id="SM00267">
    <property type="entry name" value="GGDEF"/>
    <property type="match status" value="1"/>
</dbReference>
<feature type="domain" description="EAL" evidence="2">
    <location>
        <begin position="403"/>
        <end position="655"/>
    </location>
</feature>
<dbReference type="InterPro" id="IPR043128">
    <property type="entry name" value="Rev_trsase/Diguanyl_cyclase"/>
</dbReference>
<dbReference type="InterPro" id="IPR000160">
    <property type="entry name" value="GGDEF_dom"/>
</dbReference>